<dbReference type="Pfam" id="PF17279">
    <property type="entry name" value="DUF5344"/>
    <property type="match status" value="1"/>
</dbReference>
<dbReference type="InterPro" id="IPR046318">
    <property type="entry name" value="DUF5344"/>
</dbReference>
<keyword evidence="2" id="KW-1185">Reference proteome</keyword>
<gene>
    <name evidence="1" type="ORF">J2S02_000435</name>
</gene>
<dbReference type="Proteomes" id="UP001232245">
    <property type="component" value="Unassembled WGS sequence"/>
</dbReference>
<comment type="caution">
    <text evidence="1">The sequence shown here is derived from an EMBL/GenBank/DDBJ whole genome shotgun (WGS) entry which is preliminary data.</text>
</comment>
<protein>
    <submittedName>
        <fullName evidence="1">Type VII secretion effector (TIGR04197 family)</fullName>
    </submittedName>
</protein>
<dbReference type="EMBL" id="JAUSTZ010000001">
    <property type="protein sequence ID" value="MDQ0224113.1"/>
    <property type="molecule type" value="Genomic_DNA"/>
</dbReference>
<accession>A0ABT9YVT6</accession>
<proteinExistence type="predicted"/>
<dbReference type="RefSeq" id="WP_095298333.1">
    <property type="nucleotide sequence ID" value="NZ_CADEPK010000428.1"/>
</dbReference>
<sequence>MSQEIKVRYGDVEEAISKIDGAADSFETSLEEITGSNELNVVDKLNELSQLLVEVSEAYKQVLKENNQTVRTTLEDMKQVDENLSTSIKAI</sequence>
<evidence type="ECO:0000313" key="2">
    <source>
        <dbReference type="Proteomes" id="UP001232245"/>
    </source>
</evidence>
<organism evidence="1 2">
    <name type="scientific">Metabacillus niabensis</name>
    <dbReference type="NCBI Taxonomy" id="324854"/>
    <lineage>
        <taxon>Bacteria</taxon>
        <taxon>Bacillati</taxon>
        <taxon>Bacillota</taxon>
        <taxon>Bacilli</taxon>
        <taxon>Bacillales</taxon>
        <taxon>Bacillaceae</taxon>
        <taxon>Metabacillus</taxon>
    </lineage>
</organism>
<name>A0ABT9YVT6_9BACI</name>
<evidence type="ECO:0000313" key="1">
    <source>
        <dbReference type="EMBL" id="MDQ0224113.1"/>
    </source>
</evidence>
<reference evidence="1 2" key="1">
    <citation type="submission" date="2023-07" db="EMBL/GenBank/DDBJ databases">
        <title>Genomic Encyclopedia of Type Strains, Phase IV (KMG-IV): sequencing the most valuable type-strain genomes for metagenomic binning, comparative biology and taxonomic classification.</title>
        <authorList>
            <person name="Goeker M."/>
        </authorList>
    </citation>
    <scope>NUCLEOTIDE SEQUENCE [LARGE SCALE GENOMIC DNA]</scope>
    <source>
        <strain evidence="1 2">DSM 17723</strain>
    </source>
</reference>